<organism evidence="1">
    <name type="scientific">Arundo donax</name>
    <name type="common">Giant reed</name>
    <name type="synonym">Donax arundinaceus</name>
    <dbReference type="NCBI Taxonomy" id="35708"/>
    <lineage>
        <taxon>Eukaryota</taxon>
        <taxon>Viridiplantae</taxon>
        <taxon>Streptophyta</taxon>
        <taxon>Embryophyta</taxon>
        <taxon>Tracheophyta</taxon>
        <taxon>Spermatophyta</taxon>
        <taxon>Magnoliopsida</taxon>
        <taxon>Liliopsida</taxon>
        <taxon>Poales</taxon>
        <taxon>Poaceae</taxon>
        <taxon>PACMAD clade</taxon>
        <taxon>Arundinoideae</taxon>
        <taxon>Arundineae</taxon>
        <taxon>Arundo</taxon>
    </lineage>
</organism>
<dbReference type="EMBL" id="GBRH01171447">
    <property type="protein sequence ID" value="JAE26449.1"/>
    <property type="molecule type" value="Transcribed_RNA"/>
</dbReference>
<name>A0A0A9GSK1_ARUDO</name>
<protein>
    <submittedName>
        <fullName evidence="1">Uncharacterized protein</fullName>
    </submittedName>
</protein>
<proteinExistence type="predicted"/>
<accession>A0A0A9GSK1</accession>
<sequence>MALMVERLEGSRQKLLMEVLCLNFSFELNYLS</sequence>
<evidence type="ECO:0000313" key="1">
    <source>
        <dbReference type="EMBL" id="JAE26449.1"/>
    </source>
</evidence>
<reference evidence="1" key="1">
    <citation type="submission" date="2014-09" db="EMBL/GenBank/DDBJ databases">
        <authorList>
            <person name="Magalhaes I.L.F."/>
            <person name="Oliveira U."/>
            <person name="Santos F.R."/>
            <person name="Vidigal T.H.D.A."/>
            <person name="Brescovit A.D."/>
            <person name="Santos A.J."/>
        </authorList>
    </citation>
    <scope>NUCLEOTIDE SEQUENCE</scope>
    <source>
        <tissue evidence="1">Shoot tissue taken approximately 20 cm above the soil surface</tissue>
    </source>
</reference>
<dbReference type="AlphaFoldDB" id="A0A0A9GSK1"/>
<reference evidence="1" key="2">
    <citation type="journal article" date="2015" name="Data Brief">
        <title>Shoot transcriptome of the giant reed, Arundo donax.</title>
        <authorList>
            <person name="Barrero R.A."/>
            <person name="Guerrero F.D."/>
            <person name="Moolhuijzen P."/>
            <person name="Goolsby J.A."/>
            <person name="Tidwell J."/>
            <person name="Bellgard S.E."/>
            <person name="Bellgard M.I."/>
        </authorList>
    </citation>
    <scope>NUCLEOTIDE SEQUENCE</scope>
    <source>
        <tissue evidence="1">Shoot tissue taken approximately 20 cm above the soil surface</tissue>
    </source>
</reference>